<dbReference type="GO" id="GO:0005737">
    <property type="term" value="C:cytoplasm"/>
    <property type="evidence" value="ECO:0007669"/>
    <property type="project" value="UniProtKB-SubCell"/>
</dbReference>
<dbReference type="GO" id="GO:0045936">
    <property type="term" value="P:negative regulation of phosphate metabolic process"/>
    <property type="evidence" value="ECO:0007669"/>
    <property type="project" value="InterPro"/>
</dbReference>
<dbReference type="InterPro" id="IPR028366">
    <property type="entry name" value="PhoU"/>
</dbReference>
<keyword evidence="5 8" id="KW-0963">Cytoplasm</keyword>
<dbReference type="GO" id="GO:0006817">
    <property type="term" value="P:phosphate ion transport"/>
    <property type="evidence" value="ECO:0007669"/>
    <property type="project" value="UniProtKB-KW"/>
</dbReference>
<dbReference type="HOGENOM" id="CLU_078518_2_1_7"/>
<dbReference type="SUPFAM" id="SSF109755">
    <property type="entry name" value="PhoU-like"/>
    <property type="match status" value="1"/>
</dbReference>
<name>C6BYU3_MARSD</name>
<comment type="similarity">
    <text evidence="2 8">Belongs to the PhoU family.</text>
</comment>
<dbReference type="PANTHER" id="PTHR42930">
    <property type="entry name" value="PHOSPHATE-SPECIFIC TRANSPORT SYSTEM ACCESSORY PROTEIN PHOU"/>
    <property type="match status" value="1"/>
</dbReference>
<evidence type="ECO:0000256" key="8">
    <source>
        <dbReference type="PIRNR" id="PIRNR003107"/>
    </source>
</evidence>
<comment type="subcellular location">
    <subcellularLocation>
        <location evidence="1 8">Cytoplasm</location>
    </subcellularLocation>
</comment>
<dbReference type="Gene3D" id="1.20.58.220">
    <property type="entry name" value="Phosphate transport system protein phou homolog 2, domain 2"/>
    <property type="match status" value="1"/>
</dbReference>
<keyword evidence="11" id="KW-1185">Reference proteome</keyword>
<gene>
    <name evidence="10" type="ordered locus">Desal_2646</name>
</gene>
<dbReference type="EMBL" id="CP001649">
    <property type="protein sequence ID" value="ACS80700.1"/>
    <property type="molecule type" value="Genomic_DNA"/>
</dbReference>
<dbReference type="NCBIfam" id="TIGR02135">
    <property type="entry name" value="phoU_full"/>
    <property type="match status" value="1"/>
</dbReference>
<dbReference type="GO" id="GO:0030643">
    <property type="term" value="P:intracellular phosphate ion homeostasis"/>
    <property type="evidence" value="ECO:0007669"/>
    <property type="project" value="InterPro"/>
</dbReference>
<dbReference type="InterPro" id="IPR038078">
    <property type="entry name" value="PhoU-like_sf"/>
</dbReference>
<dbReference type="PANTHER" id="PTHR42930:SF3">
    <property type="entry name" value="PHOSPHATE-SPECIFIC TRANSPORT SYSTEM ACCESSORY PROTEIN PHOU"/>
    <property type="match status" value="1"/>
</dbReference>
<dbReference type="OrthoDB" id="9814256at2"/>
<dbReference type="STRING" id="526222.Desal_2646"/>
<dbReference type="eggNOG" id="COG0704">
    <property type="taxonomic scope" value="Bacteria"/>
</dbReference>
<evidence type="ECO:0000256" key="4">
    <source>
        <dbReference type="ARBA" id="ARBA00022448"/>
    </source>
</evidence>
<dbReference type="Pfam" id="PF01895">
    <property type="entry name" value="PhoU"/>
    <property type="match status" value="2"/>
</dbReference>
<dbReference type="RefSeq" id="WP_015852516.1">
    <property type="nucleotide sequence ID" value="NC_012881.1"/>
</dbReference>
<evidence type="ECO:0000256" key="2">
    <source>
        <dbReference type="ARBA" id="ARBA00008107"/>
    </source>
</evidence>
<dbReference type="Proteomes" id="UP000002601">
    <property type="component" value="Chromosome"/>
</dbReference>
<evidence type="ECO:0000256" key="6">
    <source>
        <dbReference type="ARBA" id="ARBA00022592"/>
    </source>
</evidence>
<dbReference type="InterPro" id="IPR026022">
    <property type="entry name" value="PhoU_dom"/>
</dbReference>
<sequence>MDMHHPLKVYEEELADLQGLVLELGNLALDQLNKAIKTFEENDPEKAEAIVKMDEKINDLEHEVDKMSLMIITKMEPKAADLRYVLTASKIASDLERIADYAKSIAKKGKRGFAEEHAQHLGYVQHMGQELNAMLSSILEAFKELSVEKALDVWHSDSNVDALFKEGVTGMKDCVEAEDLEGKGFISLLFTMRCLERVGDHITNIAEHIYFIKYAEYFAGKK</sequence>
<evidence type="ECO:0000256" key="1">
    <source>
        <dbReference type="ARBA" id="ARBA00004496"/>
    </source>
</evidence>
<dbReference type="FunFam" id="1.20.58.220:FF:000004">
    <property type="entry name" value="Phosphate-specific transport system accessory protein PhoU"/>
    <property type="match status" value="1"/>
</dbReference>
<keyword evidence="4 8" id="KW-0813">Transport</keyword>
<feature type="domain" description="PhoU" evidence="9">
    <location>
        <begin position="125"/>
        <end position="208"/>
    </location>
</feature>
<reference evidence="10 11" key="1">
    <citation type="submission" date="2009-06" db="EMBL/GenBank/DDBJ databases">
        <title>Complete sequence of Desulfovibrio salexigens DSM 2638.</title>
        <authorList>
            <consortium name="US DOE Joint Genome Institute"/>
            <person name="Lucas S."/>
            <person name="Copeland A."/>
            <person name="Lapidus A."/>
            <person name="Glavina del Rio T."/>
            <person name="Tice H."/>
            <person name="Bruce D."/>
            <person name="Goodwin L."/>
            <person name="Pitluck S."/>
            <person name="Munk A.C."/>
            <person name="Brettin T."/>
            <person name="Detter J.C."/>
            <person name="Han C."/>
            <person name="Tapia R."/>
            <person name="Larimer F."/>
            <person name="Land M."/>
            <person name="Hauser L."/>
            <person name="Kyrpides N."/>
            <person name="Anderson I."/>
            <person name="Wall J.D."/>
            <person name="Arkin A.P."/>
            <person name="Dehal P."/>
            <person name="Chivian D."/>
            <person name="Giles B."/>
            <person name="Hazen T.C."/>
        </authorList>
    </citation>
    <scope>NUCLEOTIDE SEQUENCE [LARGE SCALE GENOMIC DNA]</scope>
    <source>
        <strain evidence="11">ATCC 14822 / DSM 2638 / NCIMB 8403 / VKM B-1763</strain>
    </source>
</reference>
<evidence type="ECO:0000259" key="9">
    <source>
        <dbReference type="Pfam" id="PF01895"/>
    </source>
</evidence>
<evidence type="ECO:0000256" key="5">
    <source>
        <dbReference type="ARBA" id="ARBA00022490"/>
    </source>
</evidence>
<evidence type="ECO:0000256" key="7">
    <source>
        <dbReference type="ARBA" id="ARBA00056181"/>
    </source>
</evidence>
<feature type="domain" description="PhoU" evidence="9">
    <location>
        <begin position="22"/>
        <end position="107"/>
    </location>
</feature>
<dbReference type="KEGG" id="dsa:Desal_2646"/>
<evidence type="ECO:0000313" key="11">
    <source>
        <dbReference type="Proteomes" id="UP000002601"/>
    </source>
</evidence>
<proteinExistence type="inferred from homology"/>
<dbReference type="AlphaFoldDB" id="C6BYU3"/>
<evidence type="ECO:0000256" key="3">
    <source>
        <dbReference type="ARBA" id="ARBA00011738"/>
    </source>
</evidence>
<comment type="subunit">
    <text evidence="3 8">Homodimer.</text>
</comment>
<protein>
    <recommendedName>
        <fullName evidence="8">Phosphate-specific transport system accessory protein PhoU</fullName>
    </recommendedName>
</protein>
<comment type="function">
    <text evidence="7 8">Plays a role in the regulation of phosphate uptake.</text>
</comment>
<keyword evidence="6 8" id="KW-0592">Phosphate transport</keyword>
<accession>C6BYU3</accession>
<evidence type="ECO:0000313" key="10">
    <source>
        <dbReference type="EMBL" id="ACS80700.1"/>
    </source>
</evidence>
<organism evidence="10 11">
    <name type="scientific">Maridesulfovibrio salexigens (strain ATCC 14822 / DSM 2638 / NCIMB 8403 / VKM B-1763)</name>
    <name type="common">Desulfovibrio salexigens</name>
    <dbReference type="NCBI Taxonomy" id="526222"/>
    <lineage>
        <taxon>Bacteria</taxon>
        <taxon>Pseudomonadati</taxon>
        <taxon>Thermodesulfobacteriota</taxon>
        <taxon>Desulfovibrionia</taxon>
        <taxon>Desulfovibrionales</taxon>
        <taxon>Desulfovibrionaceae</taxon>
        <taxon>Maridesulfovibrio</taxon>
    </lineage>
</organism>
<dbReference type="PIRSF" id="PIRSF003107">
    <property type="entry name" value="PhoU"/>
    <property type="match status" value="1"/>
</dbReference>